<sequence>MVSTPHDAASHHSRGLTLATVGIVILSFDSLLVRLAVTDGWNIAFWRGALMALVMGLFYCQRRRLATLNAHRGVSLVSAGLLAAISLLFVMAVMHTRVANVVVILSTAPLFAAILTRLFLQERVAARTWVAIGLAMLGLIIVFAGSLTGDGLLGDVYALGAAMAVGANLTLLRRYPMLDRLPLIAGGGVITAIIAWPMATPLALSTQSYAVLAIMGLLQMPLATALINNATRYLPSAEVALFYLVEAILGTLWVWWLLGENPPGATLYGGLLTLVTLLVNAWLGLRKPGARWITGTSRPR</sequence>
<proteinExistence type="predicted"/>
<keyword evidence="1" id="KW-0472">Membrane</keyword>
<feature type="transmembrane region" description="Helical" evidence="1">
    <location>
        <begin position="16"/>
        <end position="37"/>
    </location>
</feature>
<feature type="transmembrane region" description="Helical" evidence="1">
    <location>
        <begin position="127"/>
        <end position="146"/>
    </location>
</feature>
<accession>A0ABQ3FFW2</accession>
<dbReference type="InterPro" id="IPR037185">
    <property type="entry name" value="EmrE-like"/>
</dbReference>
<feature type="transmembrane region" description="Helical" evidence="1">
    <location>
        <begin position="43"/>
        <end position="61"/>
    </location>
</feature>
<evidence type="ECO:0000259" key="2">
    <source>
        <dbReference type="Pfam" id="PF00892"/>
    </source>
</evidence>
<dbReference type="EMBL" id="BMZM01000002">
    <property type="protein sequence ID" value="GHC22174.1"/>
    <property type="molecule type" value="Genomic_DNA"/>
</dbReference>
<feature type="transmembrane region" description="Helical" evidence="1">
    <location>
        <begin position="183"/>
        <end position="203"/>
    </location>
</feature>
<feature type="transmembrane region" description="Helical" evidence="1">
    <location>
        <begin position="73"/>
        <end position="92"/>
    </location>
</feature>
<dbReference type="InterPro" id="IPR000620">
    <property type="entry name" value="EamA_dom"/>
</dbReference>
<evidence type="ECO:0000313" key="4">
    <source>
        <dbReference type="Proteomes" id="UP000604243"/>
    </source>
</evidence>
<evidence type="ECO:0000256" key="1">
    <source>
        <dbReference type="SAM" id="Phobius"/>
    </source>
</evidence>
<protein>
    <submittedName>
        <fullName evidence="3">Membrane protein</fullName>
    </submittedName>
</protein>
<dbReference type="SUPFAM" id="SSF103481">
    <property type="entry name" value="Multidrug resistance efflux transporter EmrE"/>
    <property type="match status" value="2"/>
</dbReference>
<reference evidence="4" key="1">
    <citation type="journal article" date="2019" name="Int. J. Syst. Evol. Microbiol.">
        <title>The Global Catalogue of Microorganisms (GCM) 10K type strain sequencing project: providing services to taxonomists for standard genome sequencing and annotation.</title>
        <authorList>
            <consortium name="The Broad Institute Genomics Platform"/>
            <consortium name="The Broad Institute Genome Sequencing Center for Infectious Disease"/>
            <person name="Wu L."/>
            <person name="Ma J."/>
        </authorList>
    </citation>
    <scope>NUCLEOTIDE SEQUENCE [LARGE SCALE GENOMIC DNA]</scope>
    <source>
        <strain evidence="4">KCTC 42082</strain>
    </source>
</reference>
<comment type="caution">
    <text evidence="3">The sequence shown here is derived from an EMBL/GenBank/DDBJ whole genome shotgun (WGS) entry which is preliminary data.</text>
</comment>
<organism evidence="3 4">
    <name type="scientific">Kushneria pakistanensis</name>
    <dbReference type="NCBI Taxonomy" id="1508770"/>
    <lineage>
        <taxon>Bacteria</taxon>
        <taxon>Pseudomonadati</taxon>
        <taxon>Pseudomonadota</taxon>
        <taxon>Gammaproteobacteria</taxon>
        <taxon>Oceanospirillales</taxon>
        <taxon>Halomonadaceae</taxon>
        <taxon>Kushneria</taxon>
    </lineage>
</organism>
<gene>
    <name evidence="3" type="ORF">GCM10010082_12640</name>
</gene>
<feature type="transmembrane region" description="Helical" evidence="1">
    <location>
        <begin position="209"/>
        <end position="227"/>
    </location>
</feature>
<feature type="transmembrane region" description="Helical" evidence="1">
    <location>
        <begin position="152"/>
        <end position="171"/>
    </location>
</feature>
<keyword evidence="1" id="KW-0812">Transmembrane</keyword>
<feature type="domain" description="EamA" evidence="2">
    <location>
        <begin position="15"/>
        <end position="143"/>
    </location>
</feature>
<dbReference type="Pfam" id="PF00892">
    <property type="entry name" value="EamA"/>
    <property type="match status" value="1"/>
</dbReference>
<feature type="transmembrane region" description="Helical" evidence="1">
    <location>
        <begin position="265"/>
        <end position="285"/>
    </location>
</feature>
<evidence type="ECO:0000313" key="3">
    <source>
        <dbReference type="EMBL" id="GHC22174.1"/>
    </source>
</evidence>
<feature type="transmembrane region" description="Helical" evidence="1">
    <location>
        <begin position="98"/>
        <end position="120"/>
    </location>
</feature>
<dbReference type="PANTHER" id="PTHR22911">
    <property type="entry name" value="ACYL-MALONYL CONDENSING ENZYME-RELATED"/>
    <property type="match status" value="1"/>
</dbReference>
<dbReference type="Proteomes" id="UP000604243">
    <property type="component" value="Unassembled WGS sequence"/>
</dbReference>
<keyword evidence="4" id="KW-1185">Reference proteome</keyword>
<keyword evidence="1" id="KW-1133">Transmembrane helix</keyword>
<dbReference type="RefSeq" id="WP_189516274.1">
    <property type="nucleotide sequence ID" value="NZ_BMZM01000002.1"/>
</dbReference>
<feature type="transmembrane region" description="Helical" evidence="1">
    <location>
        <begin position="239"/>
        <end position="259"/>
    </location>
</feature>
<name>A0ABQ3FFW2_9GAMM</name>